<evidence type="ECO:0000313" key="2">
    <source>
        <dbReference type="EMBL" id="KAG0664446.1"/>
    </source>
</evidence>
<feature type="compositionally biased region" description="Low complexity" evidence="1">
    <location>
        <begin position="66"/>
        <end position="79"/>
    </location>
</feature>
<accession>A0A9P6W4I6</accession>
<dbReference type="Proteomes" id="UP000777482">
    <property type="component" value="Unassembled WGS sequence"/>
</dbReference>
<name>A0A9P6W4I6_RHOMI</name>
<reference evidence="2 3" key="1">
    <citation type="submission" date="2020-11" db="EMBL/GenBank/DDBJ databases">
        <title>Kefir isolates.</title>
        <authorList>
            <person name="Marcisauskas S."/>
            <person name="Kim Y."/>
            <person name="Blasche S."/>
        </authorList>
    </citation>
    <scope>NUCLEOTIDE SEQUENCE [LARGE SCALE GENOMIC DNA]</scope>
    <source>
        <strain evidence="2 3">KR</strain>
    </source>
</reference>
<feature type="compositionally biased region" description="Polar residues" evidence="1">
    <location>
        <begin position="94"/>
        <end position="112"/>
    </location>
</feature>
<protein>
    <recommendedName>
        <fullName evidence="4">F-box domain-containing protein</fullName>
    </recommendedName>
</protein>
<evidence type="ECO:0000313" key="3">
    <source>
        <dbReference type="Proteomes" id="UP000777482"/>
    </source>
</evidence>
<keyword evidence="3" id="KW-1185">Reference proteome</keyword>
<dbReference type="AlphaFoldDB" id="A0A9P6W4I6"/>
<dbReference type="EMBL" id="PUHQ01000014">
    <property type="protein sequence ID" value="KAG0664446.1"/>
    <property type="molecule type" value="Genomic_DNA"/>
</dbReference>
<dbReference type="Gene3D" id="1.20.1280.50">
    <property type="match status" value="1"/>
</dbReference>
<comment type="caution">
    <text evidence="2">The sequence shown here is derived from an EMBL/GenBank/DDBJ whole genome shotgun (WGS) entry which is preliminary data.</text>
</comment>
<feature type="region of interest" description="Disordered" evidence="1">
    <location>
        <begin position="539"/>
        <end position="562"/>
    </location>
</feature>
<feature type="compositionally biased region" description="Polar residues" evidence="1">
    <location>
        <begin position="284"/>
        <end position="306"/>
    </location>
</feature>
<sequence>MASSPPAAPSPRPLFYSPSPPPKTPEPGPSSPTSPLPRRRLPVSPRTSAKRSPAGSKPWTRRLNLGGPAAPARAPTAAGSSTISPDQAGAELGASSTTGKAEGGNDTTTDVTRSDTFNLTALAKELDEIAAAQAAPPTFTSKFFASAHSLKAPVKAPTRINDLPDEILLRIFGFLDDQLGHRARPTRVPGFPEWSSPPLRIARVCKRWLPLARYLCYRSMRIAHLSRISALHRAFTLNPELATHVRHLVIEFPATSAKDLEQVVDAPVKVGQPGSGREPDSEADSQSRPATPSSTDETTASDSPTRSVKKKKKAIPPPTYADQLRSVFQSCAFLLSLEIVGIPPATLFAASSAGTTSSIHRLHQLRLSTVASLTLRASDDAEPLKAVALRDALLALTGLRRLALKGYASALDDEETDKLDFSPTKTSLGLVARPLPTRTRSSRLLPLERLELVECSFSRADLEALLRHCRPKILRRLAVEDRYTSARARQLRELGFSHTPTVEALSTVVNLIKDSVVSLKVSLYNYPLLVGGEASFAMQSGNSSTAPQSGSMSRRVTGKTRPPPHVLDDFVAQLEHLQVLDVGGTVLTPALFEANADASRPSSMSTKQLPARLPSTVRALTIRACPLLTPPALLPFLTSLGPLPSRLRDPNSTISRLAILNTVGGSEHGWSRSTNTWAIQQACWAAGVKWSSGASSAVTPGDGHIAEIDSPKFWVQGYGPASRTGGVW</sequence>
<feature type="compositionally biased region" description="Polar residues" evidence="1">
    <location>
        <begin position="539"/>
        <end position="554"/>
    </location>
</feature>
<evidence type="ECO:0000256" key="1">
    <source>
        <dbReference type="SAM" id="MobiDB-lite"/>
    </source>
</evidence>
<dbReference type="CDD" id="cd09917">
    <property type="entry name" value="F-box_SF"/>
    <property type="match status" value="1"/>
</dbReference>
<feature type="region of interest" description="Disordered" evidence="1">
    <location>
        <begin position="269"/>
        <end position="316"/>
    </location>
</feature>
<dbReference type="OrthoDB" id="3219396at2759"/>
<proteinExistence type="predicted"/>
<evidence type="ECO:0008006" key="4">
    <source>
        <dbReference type="Google" id="ProtNLM"/>
    </source>
</evidence>
<organism evidence="2 3">
    <name type="scientific">Rhodotorula mucilaginosa</name>
    <name type="common">Yeast</name>
    <name type="synonym">Rhodotorula rubra</name>
    <dbReference type="NCBI Taxonomy" id="5537"/>
    <lineage>
        <taxon>Eukaryota</taxon>
        <taxon>Fungi</taxon>
        <taxon>Dikarya</taxon>
        <taxon>Basidiomycota</taxon>
        <taxon>Pucciniomycotina</taxon>
        <taxon>Microbotryomycetes</taxon>
        <taxon>Sporidiobolales</taxon>
        <taxon>Sporidiobolaceae</taxon>
        <taxon>Rhodotorula</taxon>
    </lineage>
</organism>
<gene>
    <name evidence="2" type="ORF">C6P46_001491</name>
</gene>
<feature type="region of interest" description="Disordered" evidence="1">
    <location>
        <begin position="1"/>
        <end position="112"/>
    </location>
</feature>
<feature type="compositionally biased region" description="Pro residues" evidence="1">
    <location>
        <begin position="1"/>
        <end position="35"/>
    </location>
</feature>